<feature type="transmembrane region" description="Helical" evidence="1">
    <location>
        <begin position="34"/>
        <end position="56"/>
    </location>
</feature>
<reference evidence="2" key="1">
    <citation type="submission" date="2022-01" db="EMBL/GenBank/DDBJ databases">
        <authorList>
            <person name="Jo J.-H."/>
            <person name="Im W.-T."/>
        </authorList>
    </citation>
    <scope>NUCLEOTIDE SEQUENCE</scope>
    <source>
        <strain evidence="2">XY25</strain>
    </source>
</reference>
<name>A0ABS9K4W5_9RHOO</name>
<evidence type="ECO:0000313" key="2">
    <source>
        <dbReference type="EMBL" id="MCG2578190.1"/>
    </source>
</evidence>
<keyword evidence="1" id="KW-1133">Transmembrane helix</keyword>
<organism evidence="2 3">
    <name type="scientific">Dechloromonas hankyongensis</name>
    <dbReference type="NCBI Taxonomy" id="2908002"/>
    <lineage>
        <taxon>Bacteria</taxon>
        <taxon>Pseudomonadati</taxon>
        <taxon>Pseudomonadota</taxon>
        <taxon>Betaproteobacteria</taxon>
        <taxon>Rhodocyclales</taxon>
        <taxon>Azonexaceae</taxon>
        <taxon>Dechloromonas</taxon>
    </lineage>
</organism>
<keyword evidence="3" id="KW-1185">Reference proteome</keyword>
<dbReference type="Proteomes" id="UP001165384">
    <property type="component" value="Unassembled WGS sequence"/>
</dbReference>
<feature type="transmembrane region" description="Helical" evidence="1">
    <location>
        <begin position="107"/>
        <end position="125"/>
    </location>
</feature>
<evidence type="ECO:0000313" key="3">
    <source>
        <dbReference type="Proteomes" id="UP001165384"/>
    </source>
</evidence>
<dbReference type="RefSeq" id="WP_275711520.1">
    <property type="nucleotide sequence ID" value="NZ_JAKLTN010000002.1"/>
</dbReference>
<dbReference type="EMBL" id="JAKLTN010000002">
    <property type="protein sequence ID" value="MCG2578190.1"/>
    <property type="molecule type" value="Genomic_DNA"/>
</dbReference>
<feature type="transmembrane region" description="Helical" evidence="1">
    <location>
        <begin position="68"/>
        <end position="87"/>
    </location>
</feature>
<comment type="caution">
    <text evidence="2">The sequence shown here is derived from an EMBL/GenBank/DDBJ whole genome shotgun (WGS) entry which is preliminary data.</text>
</comment>
<accession>A0ABS9K4W5</accession>
<evidence type="ECO:0000256" key="1">
    <source>
        <dbReference type="SAM" id="Phobius"/>
    </source>
</evidence>
<keyword evidence="1" id="KW-0812">Transmembrane</keyword>
<sequence length="153" mass="17139">MVSSLCPGCDLDARRQRVAQRMATRSIVSNIARLWHAGLYSIGAGLAATWIALALAYSGMRLKDIPRLLWVGFVAGWSLAAPLLWSVLPTPNYLQDRLGDYFFVRSLFGLGPLIYSAFILLWLYWNGKQKTLRNPVAWTDIWQLRAGSGLLVN</sequence>
<protein>
    <submittedName>
        <fullName evidence="2">Uncharacterized protein</fullName>
    </submittedName>
</protein>
<keyword evidence="1" id="KW-0472">Membrane</keyword>
<gene>
    <name evidence="2" type="ORF">LZ012_14435</name>
</gene>
<proteinExistence type="predicted"/>